<dbReference type="NCBIfam" id="TIGR01730">
    <property type="entry name" value="RND_mfp"/>
    <property type="match status" value="1"/>
</dbReference>
<comment type="similarity">
    <text evidence="1">Belongs to the membrane fusion protein (MFP) (TC 8.A.1) family.</text>
</comment>
<dbReference type="Proteomes" id="UP000241829">
    <property type="component" value="Chromosome"/>
</dbReference>
<evidence type="ECO:0000313" key="6">
    <source>
        <dbReference type="EMBL" id="AVP57401.1"/>
    </source>
</evidence>
<dbReference type="Gene3D" id="2.40.50.100">
    <property type="match status" value="1"/>
</dbReference>
<dbReference type="KEGG" id="melm:C7H73_06785"/>
<keyword evidence="7" id="KW-1185">Reference proteome</keyword>
<evidence type="ECO:0000259" key="4">
    <source>
        <dbReference type="Pfam" id="PF25917"/>
    </source>
</evidence>
<dbReference type="Gene3D" id="2.40.420.20">
    <property type="match status" value="1"/>
</dbReference>
<name>A0A2P1NK39_9BURK</name>
<dbReference type="Pfam" id="PF25917">
    <property type="entry name" value="BSH_RND"/>
    <property type="match status" value="1"/>
</dbReference>
<dbReference type="PANTHER" id="PTHR30469">
    <property type="entry name" value="MULTIDRUG RESISTANCE PROTEIN MDTA"/>
    <property type="match status" value="1"/>
</dbReference>
<dbReference type="RefSeq" id="WP_106845957.1">
    <property type="nucleotide sequence ID" value="NZ_CP027792.1"/>
</dbReference>
<dbReference type="GO" id="GO:1990281">
    <property type="term" value="C:efflux pump complex"/>
    <property type="evidence" value="ECO:0007669"/>
    <property type="project" value="TreeGrafter"/>
</dbReference>
<dbReference type="Gene3D" id="1.10.287.470">
    <property type="entry name" value="Helix hairpin bin"/>
    <property type="match status" value="1"/>
</dbReference>
<feature type="region of interest" description="Disordered" evidence="3">
    <location>
        <begin position="386"/>
        <end position="415"/>
    </location>
</feature>
<dbReference type="InterPro" id="IPR006143">
    <property type="entry name" value="RND_pump_MFP"/>
</dbReference>
<dbReference type="EMBL" id="CP027792">
    <property type="protein sequence ID" value="AVP57401.1"/>
    <property type="molecule type" value="Genomic_DNA"/>
</dbReference>
<proteinExistence type="inferred from homology"/>
<dbReference type="InterPro" id="IPR058625">
    <property type="entry name" value="MdtA-like_BSH"/>
</dbReference>
<dbReference type="PANTHER" id="PTHR30469:SF15">
    <property type="entry name" value="HLYD FAMILY OF SECRETION PROTEINS"/>
    <property type="match status" value="1"/>
</dbReference>
<evidence type="ECO:0000313" key="7">
    <source>
        <dbReference type="Proteomes" id="UP000241829"/>
    </source>
</evidence>
<dbReference type="SUPFAM" id="SSF111369">
    <property type="entry name" value="HlyD-like secretion proteins"/>
    <property type="match status" value="1"/>
</dbReference>
<organism evidence="6 7">
    <name type="scientific">Pulveribacter suum</name>
    <dbReference type="NCBI Taxonomy" id="2116657"/>
    <lineage>
        <taxon>Bacteria</taxon>
        <taxon>Pseudomonadati</taxon>
        <taxon>Pseudomonadota</taxon>
        <taxon>Betaproteobacteria</taxon>
        <taxon>Burkholderiales</taxon>
        <taxon>Comamonadaceae</taxon>
        <taxon>Pulveribacter</taxon>
    </lineage>
</organism>
<keyword evidence="2" id="KW-0175">Coiled coil</keyword>
<evidence type="ECO:0000256" key="3">
    <source>
        <dbReference type="SAM" id="MobiDB-lite"/>
    </source>
</evidence>
<reference evidence="7" key="1">
    <citation type="submission" date="2018-03" db="EMBL/GenBank/DDBJ databases">
        <title>Genome sequencing of Melaminivora sp. strain SC2-7.</title>
        <authorList>
            <person name="Kim S.-J."/>
            <person name="Heo J."/>
            <person name="Ahn J.-H."/>
            <person name="Kwon S.-W."/>
        </authorList>
    </citation>
    <scope>NUCLEOTIDE SEQUENCE [LARGE SCALE GENOMIC DNA]</scope>
    <source>
        <strain evidence="7">SC2-7</strain>
    </source>
</reference>
<dbReference type="InterPro" id="IPR058792">
    <property type="entry name" value="Beta-barrel_RND_2"/>
</dbReference>
<dbReference type="OrthoDB" id="9806939at2"/>
<feature type="domain" description="CusB-like beta-barrel" evidence="5">
    <location>
        <begin position="232"/>
        <end position="285"/>
    </location>
</feature>
<dbReference type="Gene3D" id="2.40.30.170">
    <property type="match status" value="1"/>
</dbReference>
<protein>
    <submittedName>
        <fullName evidence="6">Efflux RND transporter periplasmic adaptor subunit</fullName>
    </submittedName>
</protein>
<dbReference type="AlphaFoldDB" id="A0A2P1NK39"/>
<feature type="coiled-coil region" evidence="2">
    <location>
        <begin position="161"/>
        <end position="188"/>
    </location>
</feature>
<feature type="compositionally biased region" description="Low complexity" evidence="3">
    <location>
        <begin position="402"/>
        <end position="415"/>
    </location>
</feature>
<evidence type="ECO:0000256" key="1">
    <source>
        <dbReference type="ARBA" id="ARBA00009477"/>
    </source>
</evidence>
<accession>A0A2P1NK39</accession>
<evidence type="ECO:0000259" key="5">
    <source>
        <dbReference type="Pfam" id="PF25954"/>
    </source>
</evidence>
<dbReference type="GO" id="GO:0015562">
    <property type="term" value="F:efflux transmembrane transporter activity"/>
    <property type="evidence" value="ECO:0007669"/>
    <property type="project" value="TreeGrafter"/>
</dbReference>
<sequence>MPFPDSFLRPSGAAARLSPSPRPGVFLWAGRAAALGAAVLALAGCSRPAPPPEPLRAVKLVTVGTQAAQAQHEYAGEVRARVESRLSFRVAGKIVQRPVEAGQHVRAGQLLAELDARDYELAAQAARAQASAAATQRDLAAADLQRFSRLRAQNFISGAELDRREAALQSAQAQLAQAQAQLAAQGNQAGYTRLLADGPGVITGVDAEAGQVVAAGTPVVRIARDGARDAVFAVPEDRVAGVRVGQAVQVAAWAGGAPLAARVREVAASADPVTRTFLVKVALEGGEPPPLGATVQVTLAGPAAQGASAGGARLVHLPSSALRQDGAQTAVWVFDPASATVRSQVVQVQGLQGGDALVSQGLTPGMQVVAAGVHVLAPGQKVSVYKPKSAPDQAEQAPEAINNEAANGATAPAAR</sequence>
<dbReference type="Pfam" id="PF25954">
    <property type="entry name" value="Beta-barrel_RND_2"/>
    <property type="match status" value="1"/>
</dbReference>
<feature type="domain" description="Multidrug resistance protein MdtA-like barrel-sandwich hybrid" evidence="4">
    <location>
        <begin position="89"/>
        <end position="218"/>
    </location>
</feature>
<evidence type="ECO:0000256" key="2">
    <source>
        <dbReference type="SAM" id="Coils"/>
    </source>
</evidence>
<gene>
    <name evidence="6" type="ORF">C7H73_06785</name>
</gene>